<proteinExistence type="predicted"/>
<evidence type="ECO:0000313" key="2">
    <source>
        <dbReference type="EMBL" id="JAS38993.1"/>
    </source>
</evidence>
<dbReference type="EMBL" id="GECZ01030776">
    <property type="protein sequence ID" value="JAS38993.1"/>
    <property type="molecule type" value="Transcribed_RNA"/>
</dbReference>
<organism evidence="1">
    <name type="scientific">Cuerna arida</name>
    <dbReference type="NCBI Taxonomy" id="1464854"/>
    <lineage>
        <taxon>Eukaryota</taxon>
        <taxon>Metazoa</taxon>
        <taxon>Ecdysozoa</taxon>
        <taxon>Arthropoda</taxon>
        <taxon>Hexapoda</taxon>
        <taxon>Insecta</taxon>
        <taxon>Pterygota</taxon>
        <taxon>Neoptera</taxon>
        <taxon>Paraneoptera</taxon>
        <taxon>Hemiptera</taxon>
        <taxon>Auchenorrhyncha</taxon>
        <taxon>Membracoidea</taxon>
        <taxon>Cicadellidae</taxon>
        <taxon>Cicadellinae</taxon>
        <taxon>Proconiini</taxon>
        <taxon>Cuerna</taxon>
    </lineage>
</organism>
<dbReference type="EMBL" id="GECZ01032240">
    <property type="protein sequence ID" value="JAS37529.1"/>
    <property type="molecule type" value="Transcribed_RNA"/>
</dbReference>
<protein>
    <submittedName>
        <fullName evidence="1">Uncharacterized protein</fullName>
    </submittedName>
</protein>
<accession>A0A1B6EHY0</accession>
<name>A0A1B6EHY0_9HEMI</name>
<evidence type="ECO:0000313" key="1">
    <source>
        <dbReference type="EMBL" id="JAS37529.1"/>
    </source>
</evidence>
<gene>
    <name evidence="2" type="ORF">g.41669</name>
    <name evidence="1" type="ORF">g.41670</name>
</gene>
<dbReference type="AlphaFoldDB" id="A0A1B6EHY0"/>
<sequence length="877" mass="103179">MTFHTSEKNISFITESLKETVGGIPSYIEDNVCHLSFNGDSFICDPCEKLITVIYYDNSVLPHEYTSEQHDVSVLTHQDTTNRINDVTTHQDDNTSKNKLQVSTYENAASSQNTNLSRDNLFSEGANTIQDIIPNQVFETNDDNSQQIQNDTVNKHNKIVNKDATTENFKDHFLSDDHKQNIPHGSLVYESLINIFSDVHPEKFIPPIIIINIPFMSVDCTEKSVTVYECNLCKPENGRLVYCRDNCRVVYCGDISETEKNFLLHFLSDNHKEKRIAFNEKQKEVKENLEKIYGYFPFFLLDNVEFIKKEKSKYLCTLCNVKVRVCSSDVDQSVEMFKKHFQSADHKRAVDTIQAKRKIPELVNIYPQELPFYVNKNIDYIEYSNWWFFCTLCQEIIYSEYTSNYDTEADDIFRNHMSSPKHSGTLFIRYHENKVCQNLSKLFDTFPVDVIEGLQFFGRKGNDFYCQLCKCKIKDHNDSHYTEKNILSHFVPRYKDVFSNNSIHGEQLYLEEKRCKTVVQDLKNEFPVPEIVANNMEYLRFCDSNRFIECDICDVKRPFYPDDATSTLNSLEQHLKYKLHKSTVTKRNKEELDLKRALEERCTIVPQFVLQNLKHIMYTDTSENTEYDYYGFKVLDSDSSDDEYYLNRSKDIERKRVAGTNFYCRVCKRVIIAEKQSEYKYDEEESKMPCKLTEHNLRLHLLSKSHKNYVKGKCFNAKRTKYELDSLFKNIPNYLYNNIYYINKKNQYRYECTLCDESVGYNLKDSLMKHHFVSKYELGKVHRKNVESLKEDMCISQEIIAMRFWSISKLIMLNLDFLSILGNNFFCELCQETLFVTEYDLDLTQSEFLRHLSSTKHKLCTNIDYMTCDALFRSVCG</sequence>
<reference evidence="1" key="1">
    <citation type="submission" date="2015-11" db="EMBL/GenBank/DDBJ databases">
        <title>De novo transcriptome assembly of four potential Pierce s Disease insect vectors from Arizona vineyards.</title>
        <authorList>
            <person name="Tassone E.E."/>
        </authorList>
    </citation>
    <scope>NUCLEOTIDE SEQUENCE</scope>
</reference>